<comment type="caution">
    <text evidence="2">The sequence shown here is derived from an EMBL/GenBank/DDBJ whole genome shotgun (WGS) entry which is preliminary data.</text>
</comment>
<gene>
    <name evidence="2" type="ORF">DAH66_02605</name>
</gene>
<organism evidence="2 3">
    <name type="scientific">Sphingomonas koreensis</name>
    <dbReference type="NCBI Taxonomy" id="93064"/>
    <lineage>
        <taxon>Bacteria</taxon>
        <taxon>Pseudomonadati</taxon>
        <taxon>Pseudomonadota</taxon>
        <taxon>Alphaproteobacteria</taxon>
        <taxon>Sphingomonadales</taxon>
        <taxon>Sphingomonadaceae</taxon>
        <taxon>Sphingomonas</taxon>
    </lineage>
</organism>
<proteinExistence type="predicted"/>
<evidence type="ECO:0000313" key="3">
    <source>
        <dbReference type="Proteomes" id="UP000287746"/>
    </source>
</evidence>
<evidence type="ECO:0000256" key="1">
    <source>
        <dbReference type="SAM" id="Phobius"/>
    </source>
</evidence>
<name>A0A430G835_9SPHN</name>
<dbReference type="AlphaFoldDB" id="A0A430G835"/>
<dbReference type="Proteomes" id="UP000287746">
    <property type="component" value="Unassembled WGS sequence"/>
</dbReference>
<keyword evidence="1" id="KW-0472">Membrane</keyword>
<feature type="transmembrane region" description="Helical" evidence="1">
    <location>
        <begin position="6"/>
        <end position="35"/>
    </location>
</feature>
<keyword evidence="1" id="KW-1133">Transmembrane helix</keyword>
<reference evidence="3" key="1">
    <citation type="submission" date="2018-07" db="EMBL/GenBank/DDBJ databases">
        <title>Genomic and Epidemiologic Investigation of an Indolent Hospital Outbreak.</title>
        <authorList>
            <person name="Johnson R.C."/>
            <person name="Deming C."/>
            <person name="Conlan S."/>
            <person name="Zellmer C.J."/>
            <person name="Michelin A.V."/>
            <person name="Lee-Lin S.-Q."/>
            <person name="Thomas P.J."/>
            <person name="Park M."/>
            <person name="Weingarten R.A."/>
            <person name="Less J."/>
            <person name="Dekker J.P."/>
            <person name="Frank K.M."/>
            <person name="Musser K.A."/>
            <person name="Mcquiston J.R."/>
            <person name="Henderson D.K."/>
            <person name="Lau A.F."/>
            <person name="Palmore T.N."/>
            <person name="Segre J.A."/>
        </authorList>
    </citation>
    <scope>NUCLEOTIDE SEQUENCE [LARGE SCALE GENOMIC DNA]</scope>
    <source>
        <strain evidence="3">SK-CDC1_0717</strain>
    </source>
</reference>
<keyword evidence="1" id="KW-0812">Transmembrane</keyword>
<accession>A0A430G835</accession>
<sequence length="101" mass="11178">MITIIALSAAILAIPLMARLLVAAIATLWGAALVIRSRRIARHILSRGIGQPNSRCDRKPSRAERRLLKQGLKLALDQTELRSLFPQSMARAETWASRLVP</sequence>
<evidence type="ECO:0000313" key="2">
    <source>
        <dbReference type="EMBL" id="RSY89564.1"/>
    </source>
</evidence>
<dbReference type="EMBL" id="QQYZ01000002">
    <property type="protein sequence ID" value="RSY89564.1"/>
    <property type="molecule type" value="Genomic_DNA"/>
</dbReference>
<dbReference type="RefSeq" id="WP_126003493.1">
    <property type="nucleotide sequence ID" value="NZ_QQYZ01000002.1"/>
</dbReference>
<protein>
    <submittedName>
        <fullName evidence="2">Uncharacterized protein</fullName>
    </submittedName>
</protein>